<dbReference type="Pfam" id="PF00920">
    <property type="entry name" value="ILVD_EDD_N"/>
    <property type="match status" value="1"/>
</dbReference>
<evidence type="ECO:0000256" key="5">
    <source>
        <dbReference type="ARBA" id="ARBA00023014"/>
    </source>
</evidence>
<keyword evidence="6 9" id="KW-0456">Lyase</keyword>
<accession>A0KWY1</accession>
<keyword evidence="5" id="KW-0411">Iron-sulfur</keyword>
<dbReference type="Pfam" id="PF24877">
    <property type="entry name" value="ILV_EDD_C"/>
    <property type="match status" value="1"/>
</dbReference>
<dbReference type="InterPro" id="IPR000581">
    <property type="entry name" value="ILV_EDD_N"/>
</dbReference>
<dbReference type="InterPro" id="IPR056740">
    <property type="entry name" value="ILV_EDD_C"/>
</dbReference>
<dbReference type="GO" id="GO:0046872">
    <property type="term" value="F:metal ion binding"/>
    <property type="evidence" value="ECO:0007669"/>
    <property type="project" value="UniProtKB-KW"/>
</dbReference>
<dbReference type="InterPro" id="IPR052352">
    <property type="entry name" value="Sugar_Degrad_Dehydratases"/>
</dbReference>
<evidence type="ECO:0000256" key="2">
    <source>
        <dbReference type="ARBA" id="ARBA00022723"/>
    </source>
</evidence>
<comment type="similarity">
    <text evidence="1">Belongs to the IlvD/Edd family.</text>
</comment>
<evidence type="ECO:0000256" key="4">
    <source>
        <dbReference type="ARBA" id="ARBA00023004"/>
    </source>
</evidence>
<keyword evidence="4" id="KW-0408">Iron</keyword>
<dbReference type="InterPro" id="IPR020558">
    <property type="entry name" value="DiOHA_6PGluconate_deHydtase_CS"/>
</dbReference>
<proteinExistence type="inferred from homology"/>
<dbReference type="GO" id="GO:0051536">
    <property type="term" value="F:iron-sulfur cluster binding"/>
    <property type="evidence" value="ECO:0007669"/>
    <property type="project" value="UniProtKB-KW"/>
</dbReference>
<evidence type="ECO:0000259" key="7">
    <source>
        <dbReference type="Pfam" id="PF00920"/>
    </source>
</evidence>
<dbReference type="KEGG" id="shn:Shewana3_2070"/>
<evidence type="ECO:0000313" key="9">
    <source>
        <dbReference type="EMBL" id="ABK48300.1"/>
    </source>
</evidence>
<evidence type="ECO:0000259" key="8">
    <source>
        <dbReference type="Pfam" id="PF24877"/>
    </source>
</evidence>
<keyword evidence="3" id="KW-0460">Magnesium</keyword>
<dbReference type="STRING" id="94122.Shewana3_2070"/>
<evidence type="ECO:0000256" key="6">
    <source>
        <dbReference type="ARBA" id="ARBA00023239"/>
    </source>
</evidence>
<dbReference type="SUPFAM" id="SSF52016">
    <property type="entry name" value="LeuD/IlvD-like"/>
    <property type="match status" value="1"/>
</dbReference>
<dbReference type="EC" id="4.2.1.25" evidence="9"/>
<evidence type="ECO:0000256" key="3">
    <source>
        <dbReference type="ARBA" id="ARBA00022842"/>
    </source>
</evidence>
<dbReference type="GO" id="GO:0050020">
    <property type="term" value="F:L-arabinonate dehydratase activity"/>
    <property type="evidence" value="ECO:0007669"/>
    <property type="project" value="UniProtKB-EC"/>
</dbReference>
<dbReference type="AlphaFoldDB" id="A0KWY1"/>
<dbReference type="FunFam" id="3.50.30.80:FF:000001">
    <property type="entry name" value="Dihydroxy-acid dehydratase"/>
    <property type="match status" value="1"/>
</dbReference>
<dbReference type="NCBIfam" id="NF009560">
    <property type="entry name" value="PRK13017.1"/>
    <property type="match status" value="1"/>
</dbReference>
<gene>
    <name evidence="9" type="ordered locus">Shewana3_2070</name>
</gene>
<dbReference type="EMBL" id="CP000469">
    <property type="protein sequence ID" value="ABK48300.1"/>
    <property type="molecule type" value="Genomic_DNA"/>
</dbReference>
<feature type="domain" description="Dihydroxy-acid/6-phosphogluconate dehydratase C-terminal" evidence="8">
    <location>
        <begin position="373"/>
        <end position="568"/>
    </location>
</feature>
<dbReference type="PROSITE" id="PS00886">
    <property type="entry name" value="ILVD_EDD_1"/>
    <property type="match status" value="1"/>
</dbReference>
<feature type="domain" description="Dihydroxy-acid/6-phosphogluconate dehydratase N-terminal" evidence="7">
    <location>
        <begin position="51"/>
        <end position="362"/>
    </location>
</feature>
<dbReference type="PANTHER" id="PTHR43183">
    <property type="entry name" value="HYPOTHETICAL DIHYDROXYACID DEHYDRATASE (EUROFUNG)-RELATED"/>
    <property type="match status" value="1"/>
</dbReference>
<organism evidence="9">
    <name type="scientific">Shewanella sp. (strain ANA-3)</name>
    <dbReference type="NCBI Taxonomy" id="94122"/>
    <lineage>
        <taxon>Bacteria</taxon>
        <taxon>Pseudomonadati</taxon>
        <taxon>Pseudomonadota</taxon>
        <taxon>Gammaproteobacteria</taxon>
        <taxon>Alteromonadales</taxon>
        <taxon>Shewanellaceae</taxon>
        <taxon>Shewanella</taxon>
    </lineage>
</organism>
<dbReference type="SUPFAM" id="SSF143975">
    <property type="entry name" value="IlvD/EDD N-terminal domain-like"/>
    <property type="match status" value="1"/>
</dbReference>
<reference evidence="9" key="1">
    <citation type="submission" date="2006-09" db="EMBL/GenBank/DDBJ databases">
        <title>Complete sequence of Chromosome 1 of Shewanella sp. ANA-3.</title>
        <authorList>
            <consortium name="US DOE Joint Genome Institute"/>
            <person name="Copeland A."/>
            <person name="Lucas S."/>
            <person name="Lapidus A."/>
            <person name="Barry K."/>
            <person name="Detter J.C."/>
            <person name="Glavina del Rio T."/>
            <person name="Hammon N."/>
            <person name="Israni S."/>
            <person name="Dalin E."/>
            <person name="Tice H."/>
            <person name="Pitluck S."/>
            <person name="Chertkov O."/>
            <person name="Brettin T."/>
            <person name="Bruce D."/>
            <person name="Han C."/>
            <person name="Tapia R."/>
            <person name="Gilna P."/>
            <person name="Schmutz J."/>
            <person name="Larimer F."/>
            <person name="Land M."/>
            <person name="Hauser L."/>
            <person name="Kyrpides N."/>
            <person name="Kim E."/>
            <person name="Newman D."/>
            <person name="Salticov C."/>
            <person name="Konstantinidis K."/>
            <person name="Klappenback J."/>
            <person name="Tiedje J."/>
            <person name="Richardson P."/>
        </authorList>
    </citation>
    <scope>NUCLEOTIDE SEQUENCE</scope>
    <source>
        <strain evidence="9">ANA-3</strain>
    </source>
</reference>
<dbReference type="eggNOG" id="COG0129">
    <property type="taxonomic scope" value="Bacteria"/>
</dbReference>
<protein>
    <submittedName>
        <fullName evidence="9">L-arabinonate dehydratase</fullName>
        <ecNumber evidence="9">4.2.1.25</ecNumber>
    </submittedName>
</protein>
<dbReference type="HOGENOM" id="CLU_014271_3_1_6"/>
<keyword evidence="2" id="KW-0479">Metal-binding</keyword>
<dbReference type="Gene3D" id="3.50.30.80">
    <property type="entry name" value="IlvD/EDD C-terminal domain-like"/>
    <property type="match status" value="1"/>
</dbReference>
<evidence type="ECO:0000256" key="1">
    <source>
        <dbReference type="ARBA" id="ARBA00006486"/>
    </source>
</evidence>
<dbReference type="NCBIfam" id="NF004784">
    <property type="entry name" value="PRK06131.1"/>
    <property type="match status" value="1"/>
</dbReference>
<dbReference type="InterPro" id="IPR037237">
    <property type="entry name" value="IlvD/EDD_N"/>
</dbReference>
<sequence>MCLGRRRCHMNNKKPKTLRSASWFGSDDKNGFMYRSWMKNQGIPEHHFQNKPVIGICNTWSELTPCNGHLRELAQRVKNGIREAGGIPVEFPVFSNGESNLRPSAMLTRNLAAMDTEEAIRGNPIDGVVLLVGCDKTTPALLMGAASCDLPTIVVTGGPMLNGKHKGKDVGSGTLVWELHQEYKAGNISLAAFMNAEADMSRSTGTCNTMGTASTMACMVETLGVSLPHNATIPAVDSRRQVLAHMSGMRIVDMVKEDLTLSKILSRDAFINAIKVNAAIGGSTNAVIHLKAIAGRIGVELSLDDWRHGYTVPTIVNLKPSGQYLMEDFYYAGGLPAVLRQLFEHDLLSKNTLTVNAASLWDNVKEAPCYNQEVIMSLENPLVENGGIRVLRGNLAPRGAVIKPSAASAHLMQHRGKAVVFESFDDYNARIGDPELDIDENSIMVLKNCGPKGYPGMAEVGNMGLPPKLLKKGIKDMVRISDARMSGTAFGTVVLHVAPEAQALGPLAAVQNGDMIALDTYAGTLQLEISDQELQARLAKLATVKSIPVNGGYLSLFKEHVLQADEGCDFDFLVGCRGAEIPAHSH</sequence>
<name>A0KWY1_SHESA</name>
<dbReference type="InterPro" id="IPR042096">
    <property type="entry name" value="Dihydro-acid_dehy_C"/>
</dbReference>
<dbReference type="PANTHER" id="PTHR43183:SF1">
    <property type="entry name" value="HYPOTHETICAL DIHYDROXY-ACID DEHYDRATASE (EUROFUNG)-RELATED"/>
    <property type="match status" value="1"/>
</dbReference>